<keyword evidence="4" id="KW-0483">Metalloprotease inhibitor</keyword>
<dbReference type="PhylomeDB" id="B4PKM5"/>
<evidence type="ECO:0000256" key="9">
    <source>
        <dbReference type="PIRSR" id="PIRSR601820-3"/>
    </source>
</evidence>
<evidence type="ECO:0000256" key="7">
    <source>
        <dbReference type="ARBA" id="ARBA00023215"/>
    </source>
</evidence>
<dbReference type="Gene3D" id="2.40.50.120">
    <property type="match status" value="1"/>
</dbReference>
<reference evidence="12 13" key="2">
    <citation type="journal article" date="2007" name="PLoS Biol.">
        <title>Principles of genome evolution in the Drosophila melanogaster species group.</title>
        <authorList>
            <person name="Ranz J.M."/>
            <person name="Maurin D."/>
            <person name="Chan Y.S."/>
            <person name="von Grotthuss M."/>
            <person name="Hillier L.W."/>
            <person name="Roote J."/>
            <person name="Ashburner M."/>
            <person name="Bergman C.M."/>
        </authorList>
    </citation>
    <scope>NUCLEOTIDE SEQUENCE [LARGE SCALE GENOMIC DNA]</scope>
    <source>
        <strain evidence="13">Tai18E2 / Tucson 14021-0261.01</strain>
    </source>
</reference>
<dbReference type="Gene3D" id="3.90.370.10">
    <property type="entry name" value="Tissue inhibitor of metalloproteinase-1. Chain B, domain 1"/>
    <property type="match status" value="1"/>
</dbReference>
<keyword evidence="3" id="KW-0964">Secreted</keyword>
<dbReference type="GO" id="GO:0046872">
    <property type="term" value="F:metal ion binding"/>
    <property type="evidence" value="ECO:0007669"/>
    <property type="project" value="UniProtKB-KW"/>
</dbReference>
<evidence type="ECO:0000256" key="2">
    <source>
        <dbReference type="ARBA" id="ARBA00011027"/>
    </source>
</evidence>
<dbReference type="GO" id="GO:0007155">
    <property type="term" value="P:cell adhesion"/>
    <property type="evidence" value="ECO:0007669"/>
    <property type="project" value="EnsemblMetazoa"/>
</dbReference>
<dbReference type="PROSITE" id="PS50189">
    <property type="entry name" value="NTR"/>
    <property type="match status" value="1"/>
</dbReference>
<keyword evidence="10" id="KW-0732">Signal</keyword>
<name>B4PKM5_DROYA</name>
<organism evidence="12 13">
    <name type="scientific">Drosophila yakuba</name>
    <name type="common">Fruit fly</name>
    <dbReference type="NCBI Taxonomy" id="7245"/>
    <lineage>
        <taxon>Eukaryota</taxon>
        <taxon>Metazoa</taxon>
        <taxon>Ecdysozoa</taxon>
        <taxon>Arthropoda</taxon>
        <taxon>Hexapoda</taxon>
        <taxon>Insecta</taxon>
        <taxon>Pterygota</taxon>
        <taxon>Neoptera</taxon>
        <taxon>Endopterygota</taxon>
        <taxon>Diptera</taxon>
        <taxon>Brachycera</taxon>
        <taxon>Muscomorpha</taxon>
        <taxon>Ephydroidea</taxon>
        <taxon>Drosophilidae</taxon>
        <taxon>Drosophila</taxon>
        <taxon>Sophophora</taxon>
    </lineage>
</organism>
<feature type="signal peptide" evidence="10">
    <location>
        <begin position="1"/>
        <end position="27"/>
    </location>
</feature>
<dbReference type="GO" id="GO:0007426">
    <property type="term" value="P:tracheal outgrowth, open tracheal system"/>
    <property type="evidence" value="ECO:0007669"/>
    <property type="project" value="EnsemblMetazoa"/>
</dbReference>
<dbReference type="Pfam" id="PF00965">
    <property type="entry name" value="TIMP"/>
    <property type="match status" value="1"/>
</dbReference>
<feature type="disulfide bond" evidence="9">
    <location>
        <begin position="151"/>
        <end position="156"/>
    </location>
</feature>
<dbReference type="AlphaFoldDB" id="B4PKM5"/>
<dbReference type="PANTHER" id="PTHR11844">
    <property type="entry name" value="METALLOPROTEASE INHIBITOR"/>
    <property type="match status" value="1"/>
</dbReference>
<dbReference type="InterPro" id="IPR027465">
    <property type="entry name" value="TIMP_C"/>
</dbReference>
<evidence type="ECO:0000259" key="11">
    <source>
        <dbReference type="PROSITE" id="PS50189"/>
    </source>
</evidence>
<evidence type="ECO:0000313" key="13">
    <source>
        <dbReference type="Proteomes" id="UP000002282"/>
    </source>
</evidence>
<feature type="disulfide bond" evidence="9">
    <location>
        <begin position="30"/>
        <end position="119"/>
    </location>
</feature>
<dbReference type="GO" id="GO:0048526">
    <property type="term" value="P:imaginal disc-derived wing expansion"/>
    <property type="evidence" value="ECO:0007669"/>
    <property type="project" value="EnsemblMetazoa"/>
</dbReference>
<dbReference type="InterPro" id="IPR008993">
    <property type="entry name" value="TIMP-like_OB-fold"/>
</dbReference>
<dbReference type="GO" id="GO:0007419">
    <property type="term" value="P:ventral cord development"/>
    <property type="evidence" value="ECO:0007669"/>
    <property type="project" value="EnsemblMetazoa"/>
</dbReference>
<proteinExistence type="inferred from homology"/>
<dbReference type="GO" id="GO:0060232">
    <property type="term" value="P:delamination"/>
    <property type="evidence" value="ECO:0007669"/>
    <property type="project" value="EnsemblMetazoa"/>
</dbReference>
<dbReference type="MEROPS" id="I35.005"/>
<evidence type="ECO:0000256" key="3">
    <source>
        <dbReference type="ARBA" id="ARBA00022525"/>
    </source>
</evidence>
<dbReference type="HOGENOM" id="CLU_084029_0_0_1"/>
<dbReference type="SMART" id="SM00206">
    <property type="entry name" value="NTR"/>
    <property type="match status" value="1"/>
</dbReference>
<dbReference type="GO" id="GO:0030425">
    <property type="term" value="C:dendrite"/>
    <property type="evidence" value="ECO:0007669"/>
    <property type="project" value="EnsemblMetazoa"/>
</dbReference>
<dbReference type="GO" id="GO:0005615">
    <property type="term" value="C:extracellular space"/>
    <property type="evidence" value="ECO:0007669"/>
    <property type="project" value="TreeGrafter"/>
</dbReference>
<dbReference type="EMBL" id="CM000160">
    <property type="protein sequence ID" value="EDW96784.1"/>
    <property type="molecule type" value="Genomic_DNA"/>
</dbReference>
<evidence type="ECO:0000313" key="12">
    <source>
        <dbReference type="EMBL" id="EDW96784.1"/>
    </source>
</evidence>
<evidence type="ECO:0000256" key="5">
    <source>
        <dbReference type="ARBA" id="ARBA00022690"/>
    </source>
</evidence>
<feature type="domain" description="NTR" evidence="11">
    <location>
        <begin position="28"/>
        <end position="146"/>
    </location>
</feature>
<evidence type="ECO:0000256" key="10">
    <source>
        <dbReference type="SAM" id="SignalP"/>
    </source>
</evidence>
<reference evidence="12 13" key="1">
    <citation type="journal article" date="2007" name="Nature">
        <title>Evolution of genes and genomes on the Drosophila phylogeny.</title>
        <authorList>
            <consortium name="Drosophila 12 Genomes Consortium"/>
            <person name="Clark A.G."/>
            <person name="Eisen M.B."/>
            <person name="Smith D.R."/>
            <person name="Bergman C.M."/>
            <person name="Oliver B."/>
            <person name="Markow T.A."/>
            <person name="Kaufman T.C."/>
            <person name="Kellis M."/>
            <person name="Gelbart W."/>
            <person name="Iyer V.N."/>
            <person name="Pollard D.A."/>
            <person name="Sackton T.B."/>
            <person name="Larracuente A.M."/>
            <person name="Singh N.D."/>
            <person name="Abad J.P."/>
            <person name="Abt D.N."/>
            <person name="Adryan B."/>
            <person name="Aguade M."/>
            <person name="Akashi H."/>
            <person name="Anderson W.W."/>
            <person name="Aquadro C.F."/>
            <person name="Ardell D.H."/>
            <person name="Arguello R."/>
            <person name="Artieri C.G."/>
            <person name="Barbash D.A."/>
            <person name="Barker D."/>
            <person name="Barsanti P."/>
            <person name="Batterham P."/>
            <person name="Batzoglou S."/>
            <person name="Begun D."/>
            <person name="Bhutkar A."/>
            <person name="Blanco E."/>
            <person name="Bosak S.A."/>
            <person name="Bradley R.K."/>
            <person name="Brand A.D."/>
            <person name="Brent M.R."/>
            <person name="Brooks A.N."/>
            <person name="Brown R.H."/>
            <person name="Butlin R.K."/>
            <person name="Caggese C."/>
            <person name="Calvi B.R."/>
            <person name="Bernardo de Carvalho A."/>
            <person name="Caspi A."/>
            <person name="Castrezana S."/>
            <person name="Celniker S.E."/>
            <person name="Chang J.L."/>
            <person name="Chapple C."/>
            <person name="Chatterji S."/>
            <person name="Chinwalla A."/>
            <person name="Civetta A."/>
            <person name="Clifton S.W."/>
            <person name="Comeron J.M."/>
            <person name="Costello J.C."/>
            <person name="Coyne J.A."/>
            <person name="Daub J."/>
            <person name="David R.G."/>
            <person name="Delcher A.L."/>
            <person name="Delehaunty K."/>
            <person name="Do C.B."/>
            <person name="Ebling H."/>
            <person name="Edwards K."/>
            <person name="Eickbush T."/>
            <person name="Evans J.D."/>
            <person name="Filipski A."/>
            <person name="Findeiss S."/>
            <person name="Freyhult E."/>
            <person name="Fulton L."/>
            <person name="Fulton R."/>
            <person name="Garcia A.C."/>
            <person name="Gardiner A."/>
            <person name="Garfield D.A."/>
            <person name="Garvin B.E."/>
            <person name="Gibson G."/>
            <person name="Gilbert D."/>
            <person name="Gnerre S."/>
            <person name="Godfrey J."/>
            <person name="Good R."/>
            <person name="Gotea V."/>
            <person name="Gravely B."/>
            <person name="Greenberg A.J."/>
            <person name="Griffiths-Jones S."/>
            <person name="Gross S."/>
            <person name="Guigo R."/>
            <person name="Gustafson E.A."/>
            <person name="Haerty W."/>
            <person name="Hahn M.W."/>
            <person name="Halligan D.L."/>
            <person name="Halpern A.L."/>
            <person name="Halter G.M."/>
            <person name="Han M.V."/>
            <person name="Heger A."/>
            <person name="Hillier L."/>
            <person name="Hinrichs A.S."/>
            <person name="Holmes I."/>
            <person name="Hoskins R.A."/>
            <person name="Hubisz M.J."/>
            <person name="Hultmark D."/>
            <person name="Huntley M.A."/>
            <person name="Jaffe D.B."/>
            <person name="Jagadeeshan S."/>
            <person name="Jeck W.R."/>
            <person name="Johnson J."/>
            <person name="Jones C.D."/>
            <person name="Jordan W.C."/>
            <person name="Karpen G.H."/>
            <person name="Kataoka E."/>
            <person name="Keightley P.D."/>
            <person name="Kheradpour P."/>
            <person name="Kirkness E.F."/>
            <person name="Koerich L.B."/>
            <person name="Kristiansen K."/>
            <person name="Kudrna D."/>
            <person name="Kulathinal R.J."/>
            <person name="Kumar S."/>
            <person name="Kwok R."/>
            <person name="Lander E."/>
            <person name="Langley C.H."/>
            <person name="Lapoint R."/>
            <person name="Lazzaro B.P."/>
            <person name="Lee S.J."/>
            <person name="Levesque L."/>
            <person name="Li R."/>
            <person name="Lin C.F."/>
            <person name="Lin M.F."/>
            <person name="Lindblad-Toh K."/>
            <person name="Llopart A."/>
            <person name="Long M."/>
            <person name="Low L."/>
            <person name="Lozovsky E."/>
            <person name="Lu J."/>
            <person name="Luo M."/>
            <person name="Machado C.A."/>
            <person name="Makalowski W."/>
            <person name="Marzo M."/>
            <person name="Matsuda M."/>
            <person name="Matzkin L."/>
            <person name="McAllister B."/>
            <person name="McBride C.S."/>
            <person name="McKernan B."/>
            <person name="McKernan K."/>
            <person name="Mendez-Lago M."/>
            <person name="Minx P."/>
            <person name="Mollenhauer M.U."/>
            <person name="Montooth K."/>
            <person name="Mount S.M."/>
            <person name="Mu X."/>
            <person name="Myers E."/>
            <person name="Negre B."/>
            <person name="Newfeld S."/>
            <person name="Nielsen R."/>
            <person name="Noor M.A."/>
            <person name="O'Grady P."/>
            <person name="Pachter L."/>
            <person name="Papaceit M."/>
            <person name="Parisi M.J."/>
            <person name="Parisi M."/>
            <person name="Parts L."/>
            <person name="Pedersen J.S."/>
            <person name="Pesole G."/>
            <person name="Phillippy A.M."/>
            <person name="Ponting C.P."/>
            <person name="Pop M."/>
            <person name="Porcelli D."/>
            <person name="Powell J.R."/>
            <person name="Prohaska S."/>
            <person name="Pruitt K."/>
            <person name="Puig M."/>
            <person name="Quesneville H."/>
            <person name="Ram K.R."/>
            <person name="Rand D."/>
            <person name="Rasmussen M.D."/>
            <person name="Reed L.K."/>
            <person name="Reenan R."/>
            <person name="Reily A."/>
            <person name="Remington K.A."/>
            <person name="Rieger T.T."/>
            <person name="Ritchie M.G."/>
            <person name="Robin C."/>
            <person name="Rogers Y.H."/>
            <person name="Rohde C."/>
            <person name="Rozas J."/>
            <person name="Rubenfield M.J."/>
            <person name="Ruiz A."/>
            <person name="Russo S."/>
            <person name="Salzberg S.L."/>
            <person name="Sanchez-Gracia A."/>
            <person name="Saranga D.J."/>
            <person name="Sato H."/>
            <person name="Schaeffer S.W."/>
            <person name="Schatz M.C."/>
            <person name="Schlenke T."/>
            <person name="Schwartz R."/>
            <person name="Segarra C."/>
            <person name="Singh R.S."/>
            <person name="Sirot L."/>
            <person name="Sirota M."/>
            <person name="Sisneros N.B."/>
            <person name="Smith C.D."/>
            <person name="Smith T.F."/>
            <person name="Spieth J."/>
            <person name="Stage D.E."/>
            <person name="Stark A."/>
            <person name="Stephan W."/>
            <person name="Strausberg R.L."/>
            <person name="Strempel S."/>
            <person name="Sturgill D."/>
            <person name="Sutton G."/>
            <person name="Sutton G.G."/>
            <person name="Tao W."/>
            <person name="Teichmann S."/>
            <person name="Tobari Y.N."/>
            <person name="Tomimura Y."/>
            <person name="Tsolas J.M."/>
            <person name="Valente V.L."/>
            <person name="Venter E."/>
            <person name="Venter J.C."/>
            <person name="Vicario S."/>
            <person name="Vieira F.G."/>
            <person name="Vilella A.J."/>
            <person name="Villasante A."/>
            <person name="Walenz B."/>
            <person name="Wang J."/>
            <person name="Wasserman M."/>
            <person name="Watts T."/>
            <person name="Wilson D."/>
            <person name="Wilson R.K."/>
            <person name="Wing R.A."/>
            <person name="Wolfner M.F."/>
            <person name="Wong A."/>
            <person name="Wong G.K."/>
            <person name="Wu C.I."/>
            <person name="Wu G."/>
            <person name="Yamamoto D."/>
            <person name="Yang H.P."/>
            <person name="Yang S.P."/>
            <person name="Yorke J.A."/>
            <person name="Yoshida K."/>
            <person name="Zdobnov E."/>
            <person name="Zhang P."/>
            <person name="Zhang Y."/>
            <person name="Zimin A.V."/>
            <person name="Baldwin J."/>
            <person name="Abdouelleil A."/>
            <person name="Abdulkadir J."/>
            <person name="Abebe A."/>
            <person name="Abera B."/>
            <person name="Abreu J."/>
            <person name="Acer S.C."/>
            <person name="Aftuck L."/>
            <person name="Alexander A."/>
            <person name="An P."/>
            <person name="Anderson E."/>
            <person name="Anderson S."/>
            <person name="Arachi H."/>
            <person name="Azer M."/>
            <person name="Bachantsang P."/>
            <person name="Barry A."/>
            <person name="Bayul T."/>
            <person name="Berlin A."/>
            <person name="Bessette D."/>
            <person name="Bloom T."/>
            <person name="Blye J."/>
            <person name="Boguslavskiy L."/>
            <person name="Bonnet C."/>
            <person name="Boukhgalter B."/>
            <person name="Bourzgui I."/>
            <person name="Brown A."/>
            <person name="Cahill P."/>
            <person name="Channer S."/>
            <person name="Cheshatsang Y."/>
            <person name="Chuda L."/>
            <person name="Citroen M."/>
            <person name="Collymore A."/>
            <person name="Cooke P."/>
            <person name="Costello M."/>
            <person name="D'Aco K."/>
            <person name="Daza R."/>
            <person name="De Haan G."/>
            <person name="DeGray S."/>
            <person name="DeMaso C."/>
            <person name="Dhargay N."/>
            <person name="Dooley K."/>
            <person name="Dooley E."/>
            <person name="Doricent M."/>
            <person name="Dorje P."/>
            <person name="Dorjee K."/>
            <person name="Dupes A."/>
            <person name="Elong R."/>
            <person name="Falk J."/>
            <person name="Farina A."/>
            <person name="Faro S."/>
            <person name="Ferguson D."/>
            <person name="Fisher S."/>
            <person name="Foley C.D."/>
            <person name="Franke A."/>
            <person name="Friedrich D."/>
            <person name="Gadbois L."/>
            <person name="Gearin G."/>
            <person name="Gearin C.R."/>
            <person name="Giannoukos G."/>
            <person name="Goode T."/>
            <person name="Graham J."/>
            <person name="Grandbois E."/>
            <person name="Grewal S."/>
            <person name="Gyaltsen K."/>
            <person name="Hafez N."/>
            <person name="Hagos B."/>
            <person name="Hall J."/>
            <person name="Henson C."/>
            <person name="Hollinger A."/>
            <person name="Honan T."/>
            <person name="Huard M.D."/>
            <person name="Hughes L."/>
            <person name="Hurhula B."/>
            <person name="Husby M.E."/>
            <person name="Kamat A."/>
            <person name="Kanga B."/>
            <person name="Kashin S."/>
            <person name="Khazanovich D."/>
            <person name="Kisner P."/>
            <person name="Lance K."/>
            <person name="Lara M."/>
            <person name="Lee W."/>
            <person name="Lennon N."/>
            <person name="Letendre F."/>
            <person name="LeVine R."/>
            <person name="Lipovsky A."/>
            <person name="Liu X."/>
            <person name="Liu J."/>
            <person name="Liu S."/>
            <person name="Lokyitsang T."/>
            <person name="Lokyitsang Y."/>
            <person name="Lubonja R."/>
            <person name="Lui A."/>
            <person name="MacDonald P."/>
            <person name="Magnisalis V."/>
            <person name="Maru K."/>
            <person name="Matthews C."/>
            <person name="McCusker W."/>
            <person name="McDonough S."/>
            <person name="Mehta T."/>
            <person name="Meldrim J."/>
            <person name="Meneus L."/>
            <person name="Mihai O."/>
            <person name="Mihalev A."/>
            <person name="Mihova T."/>
            <person name="Mittelman R."/>
            <person name="Mlenga V."/>
            <person name="Montmayeur A."/>
            <person name="Mulrain L."/>
            <person name="Navidi A."/>
            <person name="Naylor J."/>
            <person name="Negash T."/>
            <person name="Nguyen T."/>
            <person name="Nguyen N."/>
            <person name="Nicol R."/>
            <person name="Norbu C."/>
            <person name="Norbu N."/>
            <person name="Novod N."/>
            <person name="O'Neill B."/>
            <person name="Osman S."/>
            <person name="Markiewicz E."/>
            <person name="Oyono O.L."/>
            <person name="Patti C."/>
            <person name="Phunkhang P."/>
            <person name="Pierre F."/>
            <person name="Priest M."/>
            <person name="Raghuraman S."/>
            <person name="Rege F."/>
            <person name="Reyes R."/>
            <person name="Rise C."/>
            <person name="Rogov P."/>
            <person name="Ross K."/>
            <person name="Ryan E."/>
            <person name="Settipalli S."/>
            <person name="Shea T."/>
            <person name="Sherpa N."/>
            <person name="Shi L."/>
            <person name="Shih D."/>
            <person name="Sparrow T."/>
            <person name="Spaulding J."/>
            <person name="Stalker J."/>
            <person name="Stange-Thomann N."/>
            <person name="Stavropoulos S."/>
            <person name="Stone C."/>
            <person name="Strader C."/>
            <person name="Tesfaye S."/>
            <person name="Thomson T."/>
            <person name="Thoulutsang Y."/>
            <person name="Thoulutsang D."/>
            <person name="Topham K."/>
            <person name="Topping I."/>
            <person name="Tsamla T."/>
            <person name="Vassiliev H."/>
            <person name="Vo A."/>
            <person name="Wangchuk T."/>
            <person name="Wangdi T."/>
            <person name="Weiand M."/>
            <person name="Wilkinson J."/>
            <person name="Wilson A."/>
            <person name="Yadav S."/>
            <person name="Young G."/>
            <person name="Yu Q."/>
            <person name="Zembek L."/>
            <person name="Zhong D."/>
            <person name="Zimmer A."/>
            <person name="Zwirko Z."/>
            <person name="Jaffe D.B."/>
            <person name="Alvarez P."/>
            <person name="Brockman W."/>
            <person name="Butler J."/>
            <person name="Chin C."/>
            <person name="Gnerre S."/>
            <person name="Grabherr M."/>
            <person name="Kleber M."/>
            <person name="Mauceli E."/>
            <person name="MacCallum I."/>
        </authorList>
    </citation>
    <scope>NUCLEOTIDE SEQUENCE [LARGE SCALE GENOMIC DNA]</scope>
    <source>
        <strain evidence="13">Tai18E2 / Tucson 14021-0261.01</strain>
    </source>
</reference>
<dbReference type="InterPro" id="IPR001820">
    <property type="entry name" value="TIMP"/>
</dbReference>
<comment type="subcellular location">
    <subcellularLocation>
        <location evidence="1">Secreted</location>
    </subcellularLocation>
</comment>
<keyword evidence="13" id="KW-1185">Reference proteome</keyword>
<accession>B4PKM5</accession>
<dbReference type="SUPFAM" id="SSF50242">
    <property type="entry name" value="TIMP-like"/>
    <property type="match status" value="1"/>
</dbReference>
<dbReference type="OMA" id="PFGKCET"/>
<gene>
    <name evidence="12" type="primary">Dyak\GE24695</name>
    <name evidence="12" type="synonym">dyak_GLEANR_8367</name>
    <name evidence="12" type="synonym">GE24695</name>
    <name evidence="12" type="ORF">Dyak_GE24695</name>
</gene>
<feature type="binding site" evidence="8">
    <location>
        <position position="28"/>
    </location>
    <ligand>
        <name>Zn(2+)</name>
        <dbReference type="ChEBI" id="CHEBI:29105"/>
        <note>ligand shared with metalloproteinase partner</note>
    </ligand>
</feature>
<keyword evidence="7" id="KW-0481">Metalloenzyme inhibitor</keyword>
<dbReference type="KEGG" id="dya:Dyak_GE24695"/>
<dbReference type="PANTHER" id="PTHR11844:SF33">
    <property type="entry name" value="TISSUE INHIBITOR OF METALLOPROTEINASE"/>
    <property type="match status" value="1"/>
</dbReference>
<dbReference type="Proteomes" id="UP000002282">
    <property type="component" value="Chromosome 3R"/>
</dbReference>
<evidence type="ECO:0000256" key="6">
    <source>
        <dbReference type="ARBA" id="ARBA00023157"/>
    </source>
</evidence>
<dbReference type="GO" id="GO:0031012">
    <property type="term" value="C:extracellular matrix"/>
    <property type="evidence" value="ECO:0007669"/>
    <property type="project" value="TreeGrafter"/>
</dbReference>
<dbReference type="eggNOG" id="KOG4745">
    <property type="taxonomic scope" value="Eukaryota"/>
</dbReference>
<dbReference type="CDD" id="cd03577">
    <property type="entry name" value="NTR_TIMP_like"/>
    <property type="match status" value="1"/>
</dbReference>
<dbReference type="GO" id="GO:0051045">
    <property type="term" value="P:negative regulation of membrane protein ectodomain proteolysis"/>
    <property type="evidence" value="ECO:0007669"/>
    <property type="project" value="TreeGrafter"/>
</dbReference>
<dbReference type="GO" id="GO:0035202">
    <property type="term" value="P:tracheal pit formation in open tracheal system"/>
    <property type="evidence" value="ECO:0007669"/>
    <property type="project" value="EnsemblMetazoa"/>
</dbReference>
<evidence type="ECO:0000256" key="8">
    <source>
        <dbReference type="PIRSR" id="PIRSR601820-1"/>
    </source>
</evidence>
<dbReference type="GO" id="GO:0008191">
    <property type="term" value="F:metalloendopeptidase inhibitor activity"/>
    <property type="evidence" value="ECO:0007669"/>
    <property type="project" value="EnsemblMetazoa"/>
</dbReference>
<dbReference type="GO" id="GO:0042331">
    <property type="term" value="P:phototaxis"/>
    <property type="evidence" value="ECO:0007669"/>
    <property type="project" value="EnsemblMetazoa"/>
</dbReference>
<feature type="disulfide bond" evidence="9">
    <location>
        <begin position="28"/>
        <end position="96"/>
    </location>
</feature>
<protein>
    <recommendedName>
        <fullName evidence="11">NTR domain-containing protein</fullName>
    </recommendedName>
</protein>
<dbReference type="OrthoDB" id="6041373at2759"/>
<dbReference type="InterPro" id="IPR001134">
    <property type="entry name" value="Netrin_domain"/>
</dbReference>
<keyword evidence="8" id="KW-0862">Zinc</keyword>
<evidence type="ECO:0000256" key="1">
    <source>
        <dbReference type="ARBA" id="ARBA00004613"/>
    </source>
</evidence>
<keyword evidence="8" id="KW-0479">Metal-binding</keyword>
<sequence>MDFRKHLGLLTLLLVAVFAFYGRPADACSCMPSHPQTHFAQADYVVQLRVLRQSNTIEPGKTTYKVHIKRTYKATPEARRMLRDGRLSTPRDDAMCGGVHLRLGRVYIVAGRIPTLNICSYYKEYTQMTITERHGFSGGYAKATNCTVTPCFGERCLSGRNYADACKWSPFGKCETDYSACMPHKRQTVNGVISQCRWRRTQLYRKCLSNP</sequence>
<keyword evidence="6 9" id="KW-1015">Disulfide bond</keyword>
<dbReference type="GO" id="GO:0002020">
    <property type="term" value="F:protease binding"/>
    <property type="evidence" value="ECO:0007669"/>
    <property type="project" value="TreeGrafter"/>
</dbReference>
<feature type="disulfide bond" evidence="9">
    <location>
        <begin position="146"/>
        <end position="196"/>
    </location>
</feature>
<feature type="chain" id="PRO_5002819207" description="NTR domain-containing protein" evidence="10">
    <location>
        <begin position="28"/>
        <end position="211"/>
    </location>
</feature>
<dbReference type="GO" id="GO:0071711">
    <property type="term" value="P:basement membrane organization"/>
    <property type="evidence" value="ECO:0007669"/>
    <property type="project" value="EnsemblMetazoa"/>
</dbReference>
<evidence type="ECO:0000256" key="4">
    <source>
        <dbReference type="ARBA" id="ARBA00022608"/>
    </source>
</evidence>
<comment type="similarity">
    <text evidence="2">Belongs to the protease inhibitor I35 (TIMP) family.</text>
</comment>
<keyword evidence="5" id="KW-0646">Protease inhibitor</keyword>